<organism evidence="3 4">
    <name type="scientific">Archaeoglobus fulgidus DSM 8774</name>
    <dbReference type="NCBI Taxonomy" id="1344584"/>
    <lineage>
        <taxon>Archaea</taxon>
        <taxon>Methanobacteriati</taxon>
        <taxon>Methanobacteriota</taxon>
        <taxon>Archaeoglobi</taxon>
        <taxon>Archaeoglobales</taxon>
        <taxon>Archaeoglobaceae</taxon>
        <taxon>Archaeoglobus</taxon>
    </lineage>
</organism>
<dbReference type="InterPro" id="IPR057326">
    <property type="entry name" value="KR_dom"/>
</dbReference>
<dbReference type="PANTHER" id="PTHR42760">
    <property type="entry name" value="SHORT-CHAIN DEHYDROGENASES/REDUCTASES FAMILY MEMBER"/>
    <property type="match status" value="1"/>
</dbReference>
<feature type="domain" description="Ketoreductase" evidence="2">
    <location>
        <begin position="36"/>
        <end position="216"/>
    </location>
</feature>
<dbReference type="Proteomes" id="UP000028501">
    <property type="component" value="Chromosome"/>
</dbReference>
<dbReference type="EC" id="1.1.1.69" evidence="3"/>
<keyword evidence="3" id="KW-0560">Oxidoreductase</keyword>
<proteinExistence type="inferred from homology"/>
<dbReference type="EMBL" id="CP006577">
    <property type="protein sequence ID" value="AIG98081.1"/>
    <property type="molecule type" value="Genomic_DNA"/>
</dbReference>
<dbReference type="NCBIfam" id="NF005559">
    <property type="entry name" value="PRK07231.1"/>
    <property type="match status" value="1"/>
</dbReference>
<dbReference type="AlphaFoldDB" id="A0A075WDM8"/>
<dbReference type="KEGG" id="afg:AFULGI_00013060"/>
<dbReference type="GO" id="GO:0008874">
    <property type="term" value="F:gluconate 5-dehydrogenase activity"/>
    <property type="evidence" value="ECO:0007669"/>
    <property type="project" value="UniProtKB-EC"/>
</dbReference>
<comment type="similarity">
    <text evidence="1">Belongs to the short-chain dehydrogenases/reductases (SDR) family.</text>
</comment>
<evidence type="ECO:0000259" key="2">
    <source>
        <dbReference type="SMART" id="SM00822"/>
    </source>
</evidence>
<dbReference type="PRINTS" id="PR00080">
    <property type="entry name" value="SDRFAMILY"/>
</dbReference>
<protein>
    <submittedName>
        <fullName evidence="3">Dehydrogenase with different specificitity</fullName>
        <ecNumber evidence="3">1.1.1.69</ecNumber>
    </submittedName>
</protein>
<evidence type="ECO:0000313" key="3">
    <source>
        <dbReference type="EMBL" id="AIG98081.1"/>
    </source>
</evidence>
<dbReference type="SUPFAM" id="SSF51735">
    <property type="entry name" value="NAD(P)-binding Rossmann-fold domains"/>
    <property type="match status" value="1"/>
</dbReference>
<dbReference type="HOGENOM" id="CLU_010194_1_1_2"/>
<accession>A0A075WDM8</accession>
<dbReference type="InterPro" id="IPR036291">
    <property type="entry name" value="NAD(P)-bd_dom_sf"/>
</dbReference>
<name>A0A075WDM8_ARCFL</name>
<dbReference type="GeneID" id="24794812"/>
<dbReference type="SMART" id="SM00822">
    <property type="entry name" value="PKS_KR"/>
    <property type="match status" value="1"/>
</dbReference>
<gene>
    <name evidence="3" type="ORF">AFULGI_00013060</name>
</gene>
<dbReference type="PROSITE" id="PS00061">
    <property type="entry name" value="ADH_SHORT"/>
    <property type="match status" value="1"/>
</dbReference>
<dbReference type="InterPro" id="IPR020904">
    <property type="entry name" value="Sc_DH/Rdtase_CS"/>
</dbReference>
<dbReference type="FunFam" id="3.40.50.720:FF:000084">
    <property type="entry name" value="Short-chain dehydrogenase reductase"/>
    <property type="match status" value="1"/>
</dbReference>
<sequence length="281" mass="30628">MVKEVFESIEDYEKSLEERIQSGSMGYRKMFDLTGKVAIVTGATGGLGGPIALGLADFGCDVVVVGRRVEVLEKLKESIEKLGRKALAVKCDITSEEDVANLVNRTVEEFGRIDILVNCAGINIPKPAEEYPLEDWNKVMDANVTGVFLVCREVGKVMIKQNGGKIINVSSVRSSYGMPKNYIAYCSSKAAVNMITKQLACEWAKYNILVNAIAPTVIATPLTAHIMKDPELSKTMKSRILLGRWGYPDDLIGAVVFFASDASNFVTGQILYIDGGVTSWA</sequence>
<dbReference type="InterPro" id="IPR002347">
    <property type="entry name" value="SDR_fam"/>
</dbReference>
<reference evidence="3 4" key="1">
    <citation type="submission" date="2013-07" db="EMBL/GenBank/DDBJ databases">
        <title>Genome of Archaeoglobus fulgidus.</title>
        <authorList>
            <person name="Fiebig A."/>
            <person name="Birkeland N.-K."/>
        </authorList>
    </citation>
    <scope>NUCLEOTIDE SEQUENCE [LARGE SCALE GENOMIC DNA]</scope>
    <source>
        <strain evidence="3 4">DSM 8774</strain>
    </source>
</reference>
<dbReference type="Gene3D" id="3.40.50.720">
    <property type="entry name" value="NAD(P)-binding Rossmann-like Domain"/>
    <property type="match status" value="1"/>
</dbReference>
<dbReference type="Pfam" id="PF13561">
    <property type="entry name" value="adh_short_C2"/>
    <property type="match status" value="1"/>
</dbReference>
<evidence type="ECO:0000313" key="4">
    <source>
        <dbReference type="Proteomes" id="UP000028501"/>
    </source>
</evidence>
<dbReference type="PRINTS" id="PR00081">
    <property type="entry name" value="GDHRDH"/>
</dbReference>
<dbReference type="RefSeq" id="WP_081868581.1">
    <property type="nucleotide sequence ID" value="NZ_CP006577.1"/>
</dbReference>
<evidence type="ECO:0000256" key="1">
    <source>
        <dbReference type="ARBA" id="ARBA00006484"/>
    </source>
</evidence>